<dbReference type="InterPro" id="IPR000845">
    <property type="entry name" value="Nucleoside_phosphorylase_d"/>
</dbReference>
<protein>
    <recommendedName>
        <fullName evidence="2">Nucleoside phosphorylase domain-containing protein</fullName>
    </recommendedName>
</protein>
<dbReference type="PANTHER" id="PTHR46082">
    <property type="entry name" value="ATP/GTP-BINDING PROTEIN-RELATED"/>
    <property type="match status" value="1"/>
</dbReference>
<dbReference type="Pfam" id="PF01048">
    <property type="entry name" value="PNP_UDP_1"/>
    <property type="match status" value="1"/>
</dbReference>
<feature type="domain" description="Nucleoside phosphorylase" evidence="2">
    <location>
        <begin position="28"/>
        <end position="172"/>
    </location>
</feature>
<dbReference type="InterPro" id="IPR035994">
    <property type="entry name" value="Nucleoside_phosphorylase_sf"/>
</dbReference>
<feature type="compositionally biased region" description="Polar residues" evidence="1">
    <location>
        <begin position="1"/>
        <end position="17"/>
    </location>
</feature>
<organism evidence="3 4">
    <name type="scientific">Cryoendolithus antarcticus</name>
    <dbReference type="NCBI Taxonomy" id="1507870"/>
    <lineage>
        <taxon>Eukaryota</taxon>
        <taxon>Fungi</taxon>
        <taxon>Dikarya</taxon>
        <taxon>Ascomycota</taxon>
        <taxon>Pezizomycotina</taxon>
        <taxon>Dothideomycetes</taxon>
        <taxon>Dothideomycetidae</taxon>
        <taxon>Cladosporiales</taxon>
        <taxon>Cladosporiaceae</taxon>
        <taxon>Cryoendolithus</taxon>
    </lineage>
</organism>
<dbReference type="InParanoid" id="A0A1V8SA74"/>
<accession>A0A1V8SA74</accession>
<evidence type="ECO:0000313" key="3">
    <source>
        <dbReference type="EMBL" id="OQN96114.1"/>
    </source>
</evidence>
<feature type="region of interest" description="Disordered" evidence="1">
    <location>
        <begin position="1"/>
        <end position="24"/>
    </location>
</feature>
<dbReference type="GO" id="GO:0009116">
    <property type="term" value="P:nucleoside metabolic process"/>
    <property type="evidence" value="ECO:0007669"/>
    <property type="project" value="InterPro"/>
</dbReference>
<keyword evidence="4" id="KW-1185">Reference proteome</keyword>
<dbReference type="AlphaFoldDB" id="A0A1V8SA74"/>
<dbReference type="Proteomes" id="UP000192596">
    <property type="component" value="Unassembled WGS sequence"/>
</dbReference>
<gene>
    <name evidence="3" type="ORF">B0A48_18360</name>
</gene>
<dbReference type="SUPFAM" id="SSF53167">
    <property type="entry name" value="Purine and uridine phosphorylases"/>
    <property type="match status" value="1"/>
</dbReference>
<comment type="caution">
    <text evidence="3">The sequence shown here is derived from an EMBL/GenBank/DDBJ whole genome shotgun (WGS) entry which is preliminary data.</text>
</comment>
<dbReference type="InterPro" id="IPR053137">
    <property type="entry name" value="NLR-like"/>
</dbReference>
<reference evidence="4" key="1">
    <citation type="submission" date="2017-03" db="EMBL/GenBank/DDBJ databases">
        <title>Genomes of endolithic fungi from Antarctica.</title>
        <authorList>
            <person name="Coleine C."/>
            <person name="Masonjones S."/>
            <person name="Stajich J.E."/>
        </authorList>
    </citation>
    <scope>NUCLEOTIDE SEQUENCE [LARGE SCALE GENOMIC DNA]</scope>
    <source>
        <strain evidence="4">CCFEE 5527</strain>
    </source>
</reference>
<dbReference type="STRING" id="1507870.A0A1V8SA74"/>
<dbReference type="Gene3D" id="3.40.50.1580">
    <property type="entry name" value="Nucleoside phosphorylase domain"/>
    <property type="match status" value="1"/>
</dbReference>
<dbReference type="PANTHER" id="PTHR46082:SF6">
    <property type="entry name" value="AAA+ ATPASE DOMAIN-CONTAINING PROTEIN-RELATED"/>
    <property type="match status" value="1"/>
</dbReference>
<evidence type="ECO:0000259" key="2">
    <source>
        <dbReference type="Pfam" id="PF01048"/>
    </source>
</evidence>
<dbReference type="EMBL" id="NAJO01000072">
    <property type="protein sequence ID" value="OQN96114.1"/>
    <property type="molecule type" value="Genomic_DNA"/>
</dbReference>
<dbReference type="OrthoDB" id="3847045at2759"/>
<dbReference type="GO" id="GO:0003824">
    <property type="term" value="F:catalytic activity"/>
    <property type="evidence" value="ECO:0007669"/>
    <property type="project" value="InterPro"/>
</dbReference>
<sequence>MSSGFALQQPQSASTSNGPPPSNRKAFRIAVKCALPEERDIVEHLMNRFYEDEGKIYGKVPGDDNHYTIGDFGGKPIVLVAPPQMGTVTTRQMATHMCMSFPNIAWALVVGISGAAPFEYHDGSWRDSGIQLGDVMISTQVVSDFGTQLENRRKRKTNLEDTLSQAPPEITNLLNMLKTGKNRVSRRVLGKTQANFAELASPNAADP</sequence>
<evidence type="ECO:0000256" key="1">
    <source>
        <dbReference type="SAM" id="MobiDB-lite"/>
    </source>
</evidence>
<evidence type="ECO:0000313" key="4">
    <source>
        <dbReference type="Proteomes" id="UP000192596"/>
    </source>
</evidence>
<proteinExistence type="predicted"/>
<name>A0A1V8SA74_9PEZI</name>